<evidence type="ECO:0000313" key="12">
    <source>
        <dbReference type="Proteomes" id="UP000789342"/>
    </source>
</evidence>
<evidence type="ECO:0000313" key="11">
    <source>
        <dbReference type="EMBL" id="CAG8661413.1"/>
    </source>
</evidence>
<dbReference type="SUPFAM" id="SSF56219">
    <property type="entry name" value="DNase I-like"/>
    <property type="match status" value="1"/>
</dbReference>
<feature type="compositionally biased region" description="Polar residues" evidence="9">
    <location>
        <begin position="1096"/>
        <end position="1126"/>
    </location>
</feature>
<feature type="compositionally biased region" description="Basic and acidic residues" evidence="9">
    <location>
        <begin position="972"/>
        <end position="985"/>
    </location>
</feature>
<dbReference type="InterPro" id="IPR046985">
    <property type="entry name" value="IP5"/>
</dbReference>
<feature type="region of interest" description="Disordered" evidence="9">
    <location>
        <begin position="921"/>
        <end position="1017"/>
    </location>
</feature>
<feature type="compositionally biased region" description="Polar residues" evidence="9">
    <location>
        <begin position="986"/>
        <end position="995"/>
    </location>
</feature>
<evidence type="ECO:0000256" key="5">
    <source>
        <dbReference type="ARBA" id="ARBA00022448"/>
    </source>
</evidence>
<dbReference type="GO" id="GO:0043813">
    <property type="term" value="F:phosphatidylinositol-3,5-bisphosphate 5-phosphatase activity"/>
    <property type="evidence" value="ECO:0007669"/>
    <property type="project" value="TreeGrafter"/>
</dbReference>
<feature type="non-terminal residue" evidence="11">
    <location>
        <position position="1126"/>
    </location>
</feature>
<evidence type="ECO:0000256" key="7">
    <source>
        <dbReference type="ARBA" id="ARBA00022801"/>
    </source>
</evidence>
<evidence type="ECO:0000256" key="6">
    <source>
        <dbReference type="ARBA" id="ARBA00022490"/>
    </source>
</evidence>
<name>A0A9N9HBH7_9GLOM</name>
<feature type="compositionally biased region" description="Basic and acidic residues" evidence="9">
    <location>
        <begin position="934"/>
        <end position="946"/>
    </location>
</feature>
<gene>
    <name evidence="11" type="ORF">AMORRO_LOCUS10420</name>
</gene>
<keyword evidence="7" id="KW-0378">Hydrolase</keyword>
<comment type="subcellular location">
    <subcellularLocation>
        <location evidence="1">Cytoplasm</location>
    </subcellularLocation>
</comment>
<dbReference type="Pfam" id="PF22669">
    <property type="entry name" value="Exo_endo_phos2"/>
    <property type="match status" value="1"/>
</dbReference>
<feature type="non-terminal residue" evidence="11">
    <location>
        <position position="1"/>
    </location>
</feature>
<evidence type="ECO:0000256" key="4">
    <source>
        <dbReference type="ARBA" id="ARBA00013044"/>
    </source>
</evidence>
<accession>A0A9N9HBH7</accession>
<evidence type="ECO:0000256" key="3">
    <source>
        <dbReference type="ARBA" id="ARBA00009678"/>
    </source>
</evidence>
<dbReference type="PANTHER" id="PTHR11200:SF257">
    <property type="entry name" value="PHOSPHOINOSITIDE 5-PHOSPHATASE"/>
    <property type="match status" value="1"/>
</dbReference>
<proteinExistence type="inferred from homology"/>
<dbReference type="FunFam" id="3.60.10.10:FF:000029">
    <property type="entry name" value="Inositol polyphosphate 5-phosphatase"/>
    <property type="match status" value="1"/>
</dbReference>
<dbReference type="SMART" id="SM00128">
    <property type="entry name" value="IPPc"/>
    <property type="match status" value="1"/>
</dbReference>
<protein>
    <recommendedName>
        <fullName evidence="4">phosphoinositide 5-phosphatase</fullName>
        <ecNumber evidence="4">3.1.3.36</ecNumber>
    </recommendedName>
</protein>
<reference evidence="11" key="1">
    <citation type="submission" date="2021-06" db="EMBL/GenBank/DDBJ databases">
        <authorList>
            <person name="Kallberg Y."/>
            <person name="Tangrot J."/>
            <person name="Rosling A."/>
        </authorList>
    </citation>
    <scope>NUCLEOTIDE SEQUENCE</scope>
    <source>
        <strain evidence="11">CL551</strain>
    </source>
</reference>
<comment type="similarity">
    <text evidence="2">Belongs to the synaptojanin family.</text>
</comment>
<dbReference type="PROSITE" id="PS50275">
    <property type="entry name" value="SAC"/>
    <property type="match status" value="1"/>
</dbReference>
<dbReference type="Proteomes" id="UP000789342">
    <property type="component" value="Unassembled WGS sequence"/>
</dbReference>
<comment type="similarity">
    <text evidence="3">In the central section; belongs to the inositol 1,4,5-trisphosphate 5-phosphatase family.</text>
</comment>
<keyword evidence="5" id="KW-0813">Transport</keyword>
<dbReference type="PANTHER" id="PTHR11200">
    <property type="entry name" value="INOSITOL 5-PHOSPHATASE"/>
    <property type="match status" value="1"/>
</dbReference>
<dbReference type="GO" id="GO:0015031">
    <property type="term" value="P:protein transport"/>
    <property type="evidence" value="ECO:0007669"/>
    <property type="project" value="UniProtKB-KW"/>
</dbReference>
<dbReference type="GO" id="GO:0016020">
    <property type="term" value="C:membrane"/>
    <property type="evidence" value="ECO:0007669"/>
    <property type="project" value="TreeGrafter"/>
</dbReference>
<dbReference type="OrthoDB" id="405996at2759"/>
<dbReference type="EMBL" id="CAJVPV010011482">
    <property type="protein sequence ID" value="CAG8661413.1"/>
    <property type="molecule type" value="Genomic_DNA"/>
</dbReference>
<feature type="region of interest" description="Disordered" evidence="9">
    <location>
        <begin position="1074"/>
        <end position="1126"/>
    </location>
</feature>
<keyword evidence="8" id="KW-0653">Protein transport</keyword>
<dbReference type="GO" id="GO:0005737">
    <property type="term" value="C:cytoplasm"/>
    <property type="evidence" value="ECO:0007669"/>
    <property type="project" value="UniProtKB-SubCell"/>
</dbReference>
<organism evidence="11 12">
    <name type="scientific">Acaulospora morrowiae</name>
    <dbReference type="NCBI Taxonomy" id="94023"/>
    <lineage>
        <taxon>Eukaryota</taxon>
        <taxon>Fungi</taxon>
        <taxon>Fungi incertae sedis</taxon>
        <taxon>Mucoromycota</taxon>
        <taxon>Glomeromycotina</taxon>
        <taxon>Glomeromycetes</taxon>
        <taxon>Diversisporales</taxon>
        <taxon>Acaulosporaceae</taxon>
        <taxon>Acaulospora</taxon>
    </lineage>
</organism>
<comment type="caution">
    <text evidence="11">The sequence shown here is derived from an EMBL/GenBank/DDBJ whole genome shotgun (WGS) entry which is preliminary data.</text>
</comment>
<dbReference type="EC" id="3.1.3.36" evidence="4"/>
<sequence>CLSVGEIRPNESVFRILDVEFYSLTNDAWDHSTSNTYDEKGISMAQYDQVPQQQYYDHPCNQLKKFLSNGHFYFSSNFDLTRSLNVRTMQSSADKYTFDDYFLWNKFMIKELLNFRSKLSKSERKEMDGGGFLVLTIHGYVGSQRATLGSEEVTISVISKLSCKRAGTRYNTRGLDDDGNVANFVETETILQMGTTCYSYVQIRGSVPVFWEQQGLQMVNHKIQISRGPAATLPAVERHFNELQSRYGEVHIVNLLGVKEGEAVLSGEYRKRIEDLNGNGLENRVQMTSFDFHTVCKNNYENVNLLRNEIEGRLESFAFFVIDVESNTPIFYQKGEAKQRLICSCKKVWIVRTNIVQKVISKATLEIYIGQIQPIDCPEVETLYSRHSYLWAENGDSLSKIYTGTGALKSEYTRSGKYTWAGVLNDATKTMNRFYINNFQDKSKQEVIDILLGKLLNSKAIEIHDPVNEMVRLDMQNRLKDFSEKSTITVFVGTYNLNGSLPSGESLVPWLFAFSDYAPRPHLFIIGFQEIVELMPQQIVSADPEKLRIWEREISRTLNQKLDQDFEYVIIRSGQLVGTALIIYARADIVSNIRNVEYIMKKTGLGGMAGNKGAVAIRLDYNDTSMCFVTAHFAAGHSNYEDRNKDYMTINEGLIFRNGRKLNHHDYVIWLGDFNYRISLDNDKVRRLVATDFTELLCEEQLIRENTMGRAFTDYIEGPITFPPTYKYDSNSDEYDTSEKQRIPAWTDRILYCDNRGIRQIGYTRAEIRLSDHRPVMASFEIEVIRYDEEEREKISRELYLEKLKVVSKYDDNTHNIKKGADYENFNDASKNWSKLAKNVKRVNDPVMIDRITEETNHKDLTGTNGKKSVAEKVDKNVGPAVGILIDLFDEDKGNKQTVLPQTTEQARRLTDDLAPESSVVADRYIKNRGLHSPSDKVKHKEKPPIPEKPSNLSQKKSPPSLPPRKPLVTPKSEKAVTLRRDNTSFERNVPSQTAKPAIPKRYEKSNSIPRRNSFDDDWPSHYAKKVVSKQNGGLNDNPRKNMFVEDDDVFLASAPMFNNFSTDNGFPTEVKLIRKEASGSKKAPPIKPKPKSIKNTSPQETEALNDSNTLIDVSSNDSPSNLRQT</sequence>
<evidence type="ECO:0000256" key="1">
    <source>
        <dbReference type="ARBA" id="ARBA00004496"/>
    </source>
</evidence>
<evidence type="ECO:0000256" key="8">
    <source>
        <dbReference type="ARBA" id="ARBA00022927"/>
    </source>
</evidence>
<dbReference type="InterPro" id="IPR000300">
    <property type="entry name" value="IPPc"/>
</dbReference>
<keyword evidence="12" id="KW-1185">Reference proteome</keyword>
<dbReference type="GO" id="GO:0004439">
    <property type="term" value="F:phosphatidylinositol-4,5-bisphosphate 5-phosphatase activity"/>
    <property type="evidence" value="ECO:0007669"/>
    <property type="project" value="UniProtKB-EC"/>
</dbReference>
<dbReference type="AlphaFoldDB" id="A0A9N9HBH7"/>
<dbReference type="Gene3D" id="3.60.10.10">
    <property type="entry name" value="Endonuclease/exonuclease/phosphatase"/>
    <property type="match status" value="1"/>
</dbReference>
<dbReference type="Pfam" id="PF02383">
    <property type="entry name" value="Syja_N"/>
    <property type="match status" value="1"/>
</dbReference>
<feature type="compositionally biased region" description="Low complexity" evidence="9">
    <location>
        <begin position="949"/>
        <end position="959"/>
    </location>
</feature>
<dbReference type="GO" id="GO:0046856">
    <property type="term" value="P:phosphatidylinositol dephosphorylation"/>
    <property type="evidence" value="ECO:0007669"/>
    <property type="project" value="InterPro"/>
</dbReference>
<keyword evidence="6" id="KW-0963">Cytoplasm</keyword>
<evidence type="ECO:0000256" key="9">
    <source>
        <dbReference type="SAM" id="MobiDB-lite"/>
    </source>
</evidence>
<feature type="domain" description="SAC" evidence="10">
    <location>
        <begin position="63"/>
        <end position="404"/>
    </location>
</feature>
<evidence type="ECO:0000256" key="2">
    <source>
        <dbReference type="ARBA" id="ARBA00008943"/>
    </source>
</evidence>
<dbReference type="InterPro" id="IPR002013">
    <property type="entry name" value="SAC_dom"/>
</dbReference>
<evidence type="ECO:0000259" key="10">
    <source>
        <dbReference type="PROSITE" id="PS50275"/>
    </source>
</evidence>
<dbReference type="InterPro" id="IPR036691">
    <property type="entry name" value="Endo/exonu/phosph_ase_sf"/>
</dbReference>